<reference evidence="8 9" key="1">
    <citation type="submission" date="2020-08" db="EMBL/GenBank/DDBJ databases">
        <title>Genome sequencing of Purple Non-Sulfur Bacteria from various extreme environments.</title>
        <authorList>
            <person name="Mayer M."/>
        </authorList>
    </citation>
    <scope>NUCLEOTIDE SEQUENCE [LARGE SCALE GENOMIC DNA]</scope>
    <source>
        <strain evidence="8 9">JA135</strain>
    </source>
</reference>
<dbReference type="Proteomes" id="UP000555728">
    <property type="component" value="Unassembled WGS sequence"/>
</dbReference>
<dbReference type="PANTHER" id="PTHR34583">
    <property type="entry name" value="ANTIPORTER SUBUNIT MNHC2-RELATED"/>
    <property type="match status" value="1"/>
</dbReference>
<keyword evidence="4 7" id="KW-0812">Transmembrane</keyword>
<proteinExistence type="inferred from homology"/>
<keyword evidence="5 7" id="KW-1133">Transmembrane helix</keyword>
<keyword evidence="3" id="KW-1003">Cell membrane</keyword>
<dbReference type="RefSeq" id="WP_184431940.1">
    <property type="nucleotide sequence ID" value="NZ_JACIGI010000004.1"/>
</dbReference>
<sequence length="131" mass="13364">MELILAALVGLLVAAGAYLMMSGYLVRFLFGLVLLSNAANLAIFAAGRLTYAAPPLIPEGALAPGGPVGNALPQALILTAIVIGFGLFAFALALSFRAYNALGTAEMNAMRHAEPVPAPTPTAAAETERPA</sequence>
<feature type="transmembrane region" description="Helical" evidence="7">
    <location>
        <begin position="71"/>
        <end position="94"/>
    </location>
</feature>
<protein>
    <submittedName>
        <fullName evidence="8">Multicomponent Na+:H+ antiporter subunit C</fullName>
    </submittedName>
</protein>
<evidence type="ECO:0000256" key="4">
    <source>
        <dbReference type="ARBA" id="ARBA00022692"/>
    </source>
</evidence>
<name>A0A7W6WK20_9PROT</name>
<dbReference type="NCBIfam" id="NF009301">
    <property type="entry name" value="PRK12658.1"/>
    <property type="match status" value="1"/>
</dbReference>
<evidence type="ECO:0000256" key="5">
    <source>
        <dbReference type="ARBA" id="ARBA00022989"/>
    </source>
</evidence>
<dbReference type="AlphaFoldDB" id="A0A7W6WK20"/>
<dbReference type="Pfam" id="PF00420">
    <property type="entry name" value="Oxidored_q2"/>
    <property type="match status" value="1"/>
</dbReference>
<dbReference type="PANTHER" id="PTHR34583:SF2">
    <property type="entry name" value="ANTIPORTER SUBUNIT MNHC2-RELATED"/>
    <property type="match status" value="1"/>
</dbReference>
<gene>
    <name evidence="8" type="ORF">GGD88_000802</name>
</gene>
<dbReference type="InterPro" id="IPR050601">
    <property type="entry name" value="CPA3_antiporter_subunitC"/>
</dbReference>
<evidence type="ECO:0000313" key="9">
    <source>
        <dbReference type="Proteomes" id="UP000555728"/>
    </source>
</evidence>
<dbReference type="InterPro" id="IPR039428">
    <property type="entry name" value="NUOK/Mnh_C1-like"/>
</dbReference>
<feature type="transmembrane region" description="Helical" evidence="7">
    <location>
        <begin position="6"/>
        <end position="25"/>
    </location>
</feature>
<evidence type="ECO:0000313" key="8">
    <source>
        <dbReference type="EMBL" id="MBB4285088.1"/>
    </source>
</evidence>
<keyword evidence="6 7" id="KW-0472">Membrane</keyword>
<comment type="similarity">
    <text evidence="2">Belongs to the CPA3 antiporters (TC 2.A.63) subunit C family.</text>
</comment>
<accession>A0A7W6WK20</accession>
<comment type="subcellular location">
    <subcellularLocation>
        <location evidence="1">Cell membrane</location>
        <topology evidence="1">Multi-pass membrane protein</topology>
    </subcellularLocation>
</comment>
<evidence type="ECO:0000256" key="6">
    <source>
        <dbReference type="ARBA" id="ARBA00023136"/>
    </source>
</evidence>
<evidence type="ECO:0000256" key="3">
    <source>
        <dbReference type="ARBA" id="ARBA00022475"/>
    </source>
</evidence>
<dbReference type="Gene3D" id="1.10.287.3510">
    <property type="match status" value="1"/>
</dbReference>
<evidence type="ECO:0000256" key="2">
    <source>
        <dbReference type="ARBA" id="ARBA00010388"/>
    </source>
</evidence>
<dbReference type="GO" id="GO:0005886">
    <property type="term" value="C:plasma membrane"/>
    <property type="evidence" value="ECO:0007669"/>
    <property type="project" value="UniProtKB-SubCell"/>
</dbReference>
<organism evidence="8 9">
    <name type="scientific">Roseospira goensis</name>
    <dbReference type="NCBI Taxonomy" id="391922"/>
    <lineage>
        <taxon>Bacteria</taxon>
        <taxon>Pseudomonadati</taxon>
        <taxon>Pseudomonadota</taxon>
        <taxon>Alphaproteobacteria</taxon>
        <taxon>Rhodospirillales</taxon>
        <taxon>Rhodospirillaceae</taxon>
        <taxon>Roseospira</taxon>
    </lineage>
</organism>
<comment type="caution">
    <text evidence="8">The sequence shown here is derived from an EMBL/GenBank/DDBJ whole genome shotgun (WGS) entry which is preliminary data.</text>
</comment>
<evidence type="ECO:0000256" key="7">
    <source>
        <dbReference type="SAM" id="Phobius"/>
    </source>
</evidence>
<evidence type="ECO:0000256" key="1">
    <source>
        <dbReference type="ARBA" id="ARBA00004651"/>
    </source>
</evidence>
<feature type="transmembrane region" description="Helical" evidence="7">
    <location>
        <begin position="32"/>
        <end position="51"/>
    </location>
</feature>
<dbReference type="EMBL" id="JACIGI010000004">
    <property type="protein sequence ID" value="MBB4285088.1"/>
    <property type="molecule type" value="Genomic_DNA"/>
</dbReference>
<keyword evidence="9" id="KW-1185">Reference proteome</keyword>